<keyword evidence="1" id="KW-0802">TPR repeat</keyword>
<feature type="compositionally biased region" description="Basic and acidic residues" evidence="2">
    <location>
        <begin position="555"/>
        <end position="568"/>
    </location>
</feature>
<feature type="region of interest" description="Disordered" evidence="2">
    <location>
        <begin position="338"/>
        <end position="682"/>
    </location>
</feature>
<feature type="compositionally biased region" description="Basic and acidic residues" evidence="2">
    <location>
        <begin position="486"/>
        <end position="504"/>
    </location>
</feature>
<dbReference type="EMBL" id="JAAAHY010002397">
    <property type="protein sequence ID" value="KAF9944560.1"/>
    <property type="molecule type" value="Genomic_DNA"/>
</dbReference>
<keyword evidence="4" id="KW-1185">Reference proteome</keyword>
<dbReference type="Gene3D" id="1.25.40.10">
    <property type="entry name" value="Tetratricopeptide repeat domain"/>
    <property type="match status" value="1"/>
</dbReference>
<feature type="compositionally biased region" description="Basic and acidic residues" evidence="2">
    <location>
        <begin position="354"/>
        <end position="368"/>
    </location>
</feature>
<comment type="caution">
    <text evidence="3">The sequence shown here is derived from an EMBL/GenBank/DDBJ whole genome shotgun (WGS) entry which is preliminary data.</text>
</comment>
<feature type="compositionally biased region" description="Basic and acidic residues" evidence="2">
    <location>
        <begin position="390"/>
        <end position="410"/>
    </location>
</feature>
<dbReference type="InterPro" id="IPR019734">
    <property type="entry name" value="TPR_rpt"/>
</dbReference>
<feature type="non-terminal residue" evidence="3">
    <location>
        <position position="1"/>
    </location>
</feature>
<dbReference type="SUPFAM" id="SSF48452">
    <property type="entry name" value="TPR-like"/>
    <property type="match status" value="1"/>
</dbReference>
<accession>A0A9P6IR55</accession>
<organism evidence="3 4">
    <name type="scientific">Mortierella alpina</name>
    <name type="common">Oleaginous fungus</name>
    <name type="synonym">Mortierella renispora</name>
    <dbReference type="NCBI Taxonomy" id="64518"/>
    <lineage>
        <taxon>Eukaryota</taxon>
        <taxon>Fungi</taxon>
        <taxon>Fungi incertae sedis</taxon>
        <taxon>Mucoromycota</taxon>
        <taxon>Mortierellomycotina</taxon>
        <taxon>Mortierellomycetes</taxon>
        <taxon>Mortierellales</taxon>
        <taxon>Mortierellaceae</taxon>
        <taxon>Mortierella</taxon>
    </lineage>
</organism>
<feature type="repeat" description="TPR" evidence="1">
    <location>
        <begin position="188"/>
        <end position="221"/>
    </location>
</feature>
<feature type="compositionally biased region" description="Basic and acidic residues" evidence="2">
    <location>
        <begin position="441"/>
        <end position="456"/>
    </location>
</feature>
<dbReference type="InterPro" id="IPR039190">
    <property type="entry name" value="TTC14"/>
</dbReference>
<dbReference type="PANTHER" id="PTHR23184:SF9">
    <property type="entry name" value="TETRATRICOPEPTIDE REPEAT PROTEIN 14"/>
    <property type="match status" value="1"/>
</dbReference>
<dbReference type="SMART" id="SM00028">
    <property type="entry name" value="TPR"/>
    <property type="match status" value="2"/>
</dbReference>
<evidence type="ECO:0000256" key="1">
    <source>
        <dbReference type="PROSITE-ProRule" id="PRU00339"/>
    </source>
</evidence>
<dbReference type="Proteomes" id="UP000738359">
    <property type="component" value="Unassembled WGS sequence"/>
</dbReference>
<evidence type="ECO:0008006" key="5">
    <source>
        <dbReference type="Google" id="ProtNLM"/>
    </source>
</evidence>
<dbReference type="InterPro" id="IPR011990">
    <property type="entry name" value="TPR-like_helical_dom_sf"/>
</dbReference>
<dbReference type="PANTHER" id="PTHR23184">
    <property type="entry name" value="TETRATRICOPEPTIDE REPEAT PROTEIN 14"/>
    <property type="match status" value="1"/>
</dbReference>
<evidence type="ECO:0000313" key="4">
    <source>
        <dbReference type="Proteomes" id="UP000738359"/>
    </source>
</evidence>
<reference evidence="3" key="1">
    <citation type="journal article" date="2020" name="Fungal Divers.">
        <title>Resolving the Mortierellaceae phylogeny through synthesis of multi-gene phylogenetics and phylogenomics.</title>
        <authorList>
            <person name="Vandepol N."/>
            <person name="Liber J."/>
            <person name="Desiro A."/>
            <person name="Na H."/>
            <person name="Kennedy M."/>
            <person name="Barry K."/>
            <person name="Grigoriev I.V."/>
            <person name="Miller A.N."/>
            <person name="O'Donnell K."/>
            <person name="Stajich J.E."/>
            <person name="Bonito G."/>
        </authorList>
    </citation>
    <scope>NUCLEOTIDE SEQUENCE</scope>
    <source>
        <strain evidence="3">CK1249</strain>
    </source>
</reference>
<name>A0A9P6IR55_MORAP</name>
<proteinExistence type="predicted"/>
<dbReference type="PROSITE" id="PS50005">
    <property type="entry name" value="TPR"/>
    <property type="match status" value="1"/>
</dbReference>
<feature type="region of interest" description="Disordered" evidence="2">
    <location>
        <begin position="299"/>
        <end position="322"/>
    </location>
</feature>
<evidence type="ECO:0000313" key="3">
    <source>
        <dbReference type="EMBL" id="KAF9944560.1"/>
    </source>
</evidence>
<dbReference type="AlphaFoldDB" id="A0A9P6IR55"/>
<feature type="compositionally biased region" description="Basic and acidic residues" evidence="2">
    <location>
        <begin position="513"/>
        <end position="542"/>
    </location>
</feature>
<feature type="compositionally biased region" description="Polar residues" evidence="2">
    <location>
        <begin position="667"/>
        <end position="682"/>
    </location>
</feature>
<protein>
    <recommendedName>
        <fullName evidence="5">TPR-like protein</fullName>
    </recommendedName>
</protein>
<evidence type="ECO:0000256" key="2">
    <source>
        <dbReference type="SAM" id="MobiDB-lite"/>
    </source>
</evidence>
<feature type="compositionally biased region" description="Basic residues" evidence="2">
    <location>
        <begin position="625"/>
        <end position="659"/>
    </location>
</feature>
<sequence length="682" mass="74843">MNNPYGYAVAPPQQQQQQQHAVLLPPTNIDPALESVVKSFMRSEKYGRKIKNLVRATSVPGRQNYKFAPATALTQQETRLWRNNLMQDEIASNNPFWTARWMRVFGIAPKLDDSLLKVPWIKHRSTDGDARSSAPLHRKETYLDLRDEQNRNWAMDSFTSGIDCAQKGQLEEAIKAYTQAIQIDAKCVEAYVARGCTYANMRKWRAAKADFDAALGLDPSNISAQQYRESTIAQENEHRLNPSVDVYAVDTLINPSNPTAFGGDANLDDINEIVLDTDALHNTWDLTETTVVTGAEAGAETGVPTGVEIGGTEAEVGSEPETRTTIVTQADLRVVLDPGPEAGLRVPGQSPDQGQDHRQGLSRDHGADPDPDPQAGYGRFKARGGSQYRPDIRSRDTKENERSAAGDKQGRSVSRSTSRSRKSPPPNRVQNRGRSPPPQDHAADDIKGWPKEKEAPAQEDYSPNVNYDYSPDIQYDRSPTLPHKIVPTEKRPEAKASLEVDKGILEASVKTSSIDHGESHPMKASDDIKDIKDIKAATDSKDLAALPTLKGLAVDPKKADPSEDKDRSNGAAEISGAAKISGAVGISGAAETTTERRRSRSRSKTRDRSSMTARARSRSSDRGRTGGRGRSSRSPARKRTMHHDRSRSRSGSRSRNNHSRSKETQSKDGNGSRTARSQSNGG</sequence>
<dbReference type="Pfam" id="PF13414">
    <property type="entry name" value="TPR_11"/>
    <property type="match status" value="1"/>
</dbReference>
<gene>
    <name evidence="3" type="ORF">BGZ70_004521</name>
</gene>
<dbReference type="OrthoDB" id="1914839at2759"/>